<reference evidence="2" key="1">
    <citation type="submission" date="2022-12" db="EMBL/GenBank/DDBJ databases">
        <authorList>
            <person name="Krivoruchko A.V."/>
            <person name="Elkin A."/>
        </authorList>
    </citation>
    <scope>NUCLEOTIDE SEQUENCE</scope>
    <source>
        <strain evidence="2">IEGM 1388</strain>
    </source>
</reference>
<dbReference type="PANTHER" id="PTHR43736">
    <property type="entry name" value="ADP-RIBOSE PYROPHOSPHATASE"/>
    <property type="match status" value="1"/>
</dbReference>
<gene>
    <name evidence="2" type="ORF">O4213_28265</name>
</gene>
<sequence length="209" mass="23372">MVWRDSSGKALDDYARPSVAVDVAVLTVTGDRLAVLVVDSDRGLSLPGTFVHPRETLRDAAARALSRKAAITGLDFHQLGMFDDPDRDDRGWVLSMAHGAAIAQEKLPRTAQLVSISDTGTHERLAFDHDRIVTEAVLDLRQRYRAAADPDHLLPDEFTLLELRRLHETIFAQEFPKDTFRRRFISDLVGTGQRSSAETGRPAELFRVR</sequence>
<dbReference type="Proteomes" id="UP001067235">
    <property type="component" value="Unassembled WGS sequence"/>
</dbReference>
<dbReference type="GO" id="GO:0016787">
    <property type="term" value="F:hydrolase activity"/>
    <property type="evidence" value="ECO:0007669"/>
    <property type="project" value="UniProtKB-KW"/>
</dbReference>
<dbReference type="RefSeq" id="WP_301574626.1">
    <property type="nucleotide sequence ID" value="NZ_JAPWIE010000016.1"/>
</dbReference>
<accession>A0ABT4N4M8</accession>
<evidence type="ECO:0000313" key="2">
    <source>
        <dbReference type="EMBL" id="MCZ4553915.1"/>
    </source>
</evidence>
<organism evidence="2 3">
    <name type="scientific">Gordonia rubripertincta</name>
    <name type="common">Rhodococcus corallinus</name>
    <dbReference type="NCBI Taxonomy" id="36822"/>
    <lineage>
        <taxon>Bacteria</taxon>
        <taxon>Bacillati</taxon>
        <taxon>Actinomycetota</taxon>
        <taxon>Actinomycetes</taxon>
        <taxon>Mycobacteriales</taxon>
        <taxon>Gordoniaceae</taxon>
        <taxon>Gordonia</taxon>
    </lineage>
</organism>
<comment type="caution">
    <text evidence="2">The sequence shown here is derived from an EMBL/GenBank/DDBJ whole genome shotgun (WGS) entry which is preliminary data.</text>
</comment>
<keyword evidence="2" id="KW-0378">Hydrolase</keyword>
<dbReference type="InterPro" id="IPR036388">
    <property type="entry name" value="WH-like_DNA-bd_sf"/>
</dbReference>
<dbReference type="PANTHER" id="PTHR43736:SF4">
    <property type="entry name" value="SLR1690 PROTEIN"/>
    <property type="match status" value="1"/>
</dbReference>
<protein>
    <submittedName>
        <fullName evidence="2">NUDIX hydrolase</fullName>
    </submittedName>
</protein>
<proteinExistence type="predicted"/>
<dbReference type="InterPro" id="IPR015797">
    <property type="entry name" value="NUDIX_hydrolase-like_dom_sf"/>
</dbReference>
<dbReference type="EMBL" id="JAPWIE010000016">
    <property type="protein sequence ID" value="MCZ4553915.1"/>
    <property type="molecule type" value="Genomic_DNA"/>
</dbReference>
<dbReference type="InterPro" id="IPR036390">
    <property type="entry name" value="WH_DNA-bd_sf"/>
</dbReference>
<keyword evidence="3" id="KW-1185">Reference proteome</keyword>
<dbReference type="Gene3D" id="3.90.79.10">
    <property type="entry name" value="Nucleoside Triphosphate Pyrophosphohydrolase"/>
    <property type="match status" value="1"/>
</dbReference>
<dbReference type="InterPro" id="IPR054105">
    <property type="entry name" value="WHD_NrtR"/>
</dbReference>
<name>A0ABT4N4M8_GORRU</name>
<feature type="domain" description="NrtR DNA-binding winged helix" evidence="1">
    <location>
        <begin position="152"/>
        <end position="207"/>
    </location>
</feature>
<evidence type="ECO:0000259" key="1">
    <source>
        <dbReference type="Pfam" id="PF21906"/>
    </source>
</evidence>
<evidence type="ECO:0000313" key="3">
    <source>
        <dbReference type="Proteomes" id="UP001067235"/>
    </source>
</evidence>
<dbReference type="Gene3D" id="1.10.10.10">
    <property type="entry name" value="Winged helix-like DNA-binding domain superfamily/Winged helix DNA-binding domain"/>
    <property type="match status" value="1"/>
</dbReference>
<dbReference type="SUPFAM" id="SSF46785">
    <property type="entry name" value="Winged helix' DNA-binding domain"/>
    <property type="match status" value="1"/>
</dbReference>
<dbReference type="CDD" id="cd18873">
    <property type="entry name" value="NUDIX_NadM_like"/>
    <property type="match status" value="1"/>
</dbReference>
<dbReference type="Pfam" id="PF21906">
    <property type="entry name" value="WHD_NrtR"/>
    <property type="match status" value="1"/>
</dbReference>
<dbReference type="SUPFAM" id="SSF55811">
    <property type="entry name" value="Nudix"/>
    <property type="match status" value="1"/>
</dbReference>